<dbReference type="PROSITE" id="PS51269">
    <property type="entry name" value="COMM"/>
    <property type="match status" value="1"/>
</dbReference>
<dbReference type="OrthoDB" id="64318at2759"/>
<gene>
    <name evidence="3" type="ORF">GPM918_LOCUS11272</name>
    <name evidence="2" type="ORF">OVA965_LOCUS6872</name>
    <name evidence="5" type="ORF">SRO942_LOCUS11271</name>
    <name evidence="4" type="ORF">TMI583_LOCUS6868</name>
</gene>
<sequence length="91" mass="10417">MLPQLNNFNWYIDMKLAPNHDITGGQRTQSSCILCLYVKDSMKNSSSNQEERSTQETLQIELSKETLLLVLDNFTRIRDQLNVLAKKAPSS</sequence>
<feature type="domain" description="COMM" evidence="1">
    <location>
        <begin position="4"/>
        <end position="85"/>
    </location>
</feature>
<evidence type="ECO:0000313" key="4">
    <source>
        <dbReference type="EMBL" id="CAF3630784.1"/>
    </source>
</evidence>
<evidence type="ECO:0000313" key="2">
    <source>
        <dbReference type="EMBL" id="CAF0845511.1"/>
    </source>
</evidence>
<evidence type="ECO:0000313" key="5">
    <source>
        <dbReference type="EMBL" id="CAF3727193.1"/>
    </source>
</evidence>
<proteinExistence type="predicted"/>
<accession>A0A814DBS4</accession>
<comment type="caution">
    <text evidence="3">The sequence shown here is derived from an EMBL/GenBank/DDBJ whole genome shotgun (WGS) entry which is preliminary data.</text>
</comment>
<organism evidence="3 6">
    <name type="scientific">Didymodactylos carnosus</name>
    <dbReference type="NCBI Taxonomy" id="1234261"/>
    <lineage>
        <taxon>Eukaryota</taxon>
        <taxon>Metazoa</taxon>
        <taxon>Spiralia</taxon>
        <taxon>Gnathifera</taxon>
        <taxon>Rotifera</taxon>
        <taxon>Eurotatoria</taxon>
        <taxon>Bdelloidea</taxon>
        <taxon>Philodinida</taxon>
        <taxon>Philodinidae</taxon>
        <taxon>Didymodactylos</taxon>
    </lineage>
</organism>
<dbReference type="Proteomes" id="UP000663829">
    <property type="component" value="Unassembled WGS sequence"/>
</dbReference>
<dbReference type="EMBL" id="CAJOBC010002318">
    <property type="protein sequence ID" value="CAF3727193.1"/>
    <property type="molecule type" value="Genomic_DNA"/>
</dbReference>
<dbReference type="Proteomes" id="UP000681722">
    <property type="component" value="Unassembled WGS sequence"/>
</dbReference>
<dbReference type="EMBL" id="CAJOBA010002122">
    <property type="protein sequence ID" value="CAF3630784.1"/>
    <property type="molecule type" value="Genomic_DNA"/>
</dbReference>
<name>A0A814DBS4_9BILA</name>
<evidence type="ECO:0000259" key="1">
    <source>
        <dbReference type="PROSITE" id="PS51269"/>
    </source>
</evidence>
<dbReference type="Proteomes" id="UP000677228">
    <property type="component" value="Unassembled WGS sequence"/>
</dbReference>
<evidence type="ECO:0000313" key="6">
    <source>
        <dbReference type="Proteomes" id="UP000663829"/>
    </source>
</evidence>
<dbReference type="EMBL" id="CAJNOK010002122">
    <property type="protein sequence ID" value="CAF0845511.1"/>
    <property type="molecule type" value="Genomic_DNA"/>
</dbReference>
<dbReference type="AlphaFoldDB" id="A0A814DBS4"/>
<dbReference type="Proteomes" id="UP000682733">
    <property type="component" value="Unassembled WGS sequence"/>
</dbReference>
<reference evidence="3" key="1">
    <citation type="submission" date="2021-02" db="EMBL/GenBank/DDBJ databases">
        <authorList>
            <person name="Nowell W R."/>
        </authorList>
    </citation>
    <scope>NUCLEOTIDE SEQUENCE</scope>
</reference>
<dbReference type="EMBL" id="CAJNOQ010002319">
    <property type="protein sequence ID" value="CAF0951553.1"/>
    <property type="molecule type" value="Genomic_DNA"/>
</dbReference>
<keyword evidence="6" id="KW-1185">Reference proteome</keyword>
<dbReference type="InterPro" id="IPR017920">
    <property type="entry name" value="COMM"/>
</dbReference>
<evidence type="ECO:0000313" key="3">
    <source>
        <dbReference type="EMBL" id="CAF0951553.1"/>
    </source>
</evidence>
<protein>
    <recommendedName>
        <fullName evidence="1">COMM domain-containing protein</fullName>
    </recommendedName>
</protein>